<keyword evidence="3" id="KW-0645">Protease</keyword>
<gene>
    <name evidence="10" type="ORF">RHTO_07673</name>
</gene>
<dbReference type="EMBL" id="KB722648">
    <property type="protein sequence ID" value="EMS23331.1"/>
    <property type="molecule type" value="Genomic_DNA"/>
</dbReference>
<dbReference type="InterPro" id="IPR017149">
    <property type="entry name" value="GSH_degradosome_Dug2"/>
</dbReference>
<evidence type="ECO:0000256" key="3">
    <source>
        <dbReference type="ARBA" id="ARBA00022670"/>
    </source>
</evidence>
<keyword evidence="11" id="KW-1185">Reference proteome</keyword>
<dbReference type="OrthoDB" id="7832001at2759"/>
<comment type="similarity">
    <text evidence="1">Belongs to the peptidase M20A family.</text>
</comment>
<dbReference type="Gene3D" id="2.130.10.10">
    <property type="entry name" value="YVTN repeat-like/Quinoprotein amine dehydrogenase"/>
    <property type="match status" value="2"/>
</dbReference>
<dbReference type="HOGENOM" id="CLU_008535_1_0_1"/>
<evidence type="ECO:0000256" key="7">
    <source>
        <dbReference type="PROSITE-ProRule" id="PRU00221"/>
    </source>
</evidence>
<dbReference type="Gene3D" id="3.40.630.10">
    <property type="entry name" value="Zn peptidases"/>
    <property type="match status" value="1"/>
</dbReference>
<dbReference type="GO" id="GO:0046872">
    <property type="term" value="F:metal ion binding"/>
    <property type="evidence" value="ECO:0007669"/>
    <property type="project" value="UniProtKB-KW"/>
</dbReference>
<dbReference type="GO" id="GO:0006751">
    <property type="term" value="P:glutathione catabolic process"/>
    <property type="evidence" value="ECO:0007669"/>
    <property type="project" value="InterPro"/>
</dbReference>
<accession>M7WZ31</accession>
<dbReference type="PROSITE" id="PS00678">
    <property type="entry name" value="WD_REPEATS_1"/>
    <property type="match status" value="1"/>
</dbReference>
<dbReference type="PROSITE" id="PS50294">
    <property type="entry name" value="WD_REPEATS_REGION"/>
    <property type="match status" value="1"/>
</dbReference>
<keyword evidence="4" id="KW-0479">Metal-binding</keyword>
<dbReference type="InterPro" id="IPR001680">
    <property type="entry name" value="WD40_rpt"/>
</dbReference>
<proteinExistence type="inferred from homology"/>
<dbReference type="SUPFAM" id="SSF50978">
    <property type="entry name" value="WD40 repeat-like"/>
    <property type="match status" value="1"/>
</dbReference>
<dbReference type="GO" id="GO:0008233">
    <property type="term" value="F:peptidase activity"/>
    <property type="evidence" value="ECO:0007669"/>
    <property type="project" value="UniProtKB-KW"/>
</dbReference>
<dbReference type="PROSITE" id="PS50082">
    <property type="entry name" value="WD_REPEATS_2"/>
    <property type="match status" value="1"/>
</dbReference>
<evidence type="ECO:0000259" key="9">
    <source>
        <dbReference type="Pfam" id="PF07687"/>
    </source>
</evidence>
<feature type="region of interest" description="Disordered" evidence="8">
    <location>
        <begin position="1"/>
        <end position="93"/>
    </location>
</feature>
<dbReference type="InterPro" id="IPR051458">
    <property type="entry name" value="Cyt/Met_Dipeptidase"/>
</dbReference>
<feature type="compositionally biased region" description="Basic and acidic residues" evidence="8">
    <location>
        <begin position="125"/>
        <end position="141"/>
    </location>
</feature>
<keyword evidence="2 7" id="KW-0853">WD repeat</keyword>
<feature type="region of interest" description="Disordered" evidence="8">
    <location>
        <begin position="115"/>
        <end position="146"/>
    </location>
</feature>
<dbReference type="PRINTS" id="PR00320">
    <property type="entry name" value="GPROTEINBRPT"/>
</dbReference>
<dbReference type="GO" id="GO:0006508">
    <property type="term" value="P:proteolysis"/>
    <property type="evidence" value="ECO:0007669"/>
    <property type="project" value="UniProtKB-KW"/>
</dbReference>
<feature type="compositionally biased region" description="Low complexity" evidence="8">
    <location>
        <begin position="67"/>
        <end position="86"/>
    </location>
</feature>
<organism evidence="10 11">
    <name type="scientific">Rhodotorula toruloides (strain NP11)</name>
    <name type="common">Yeast</name>
    <name type="synonym">Rhodosporidium toruloides</name>
    <dbReference type="NCBI Taxonomy" id="1130832"/>
    <lineage>
        <taxon>Eukaryota</taxon>
        <taxon>Fungi</taxon>
        <taxon>Dikarya</taxon>
        <taxon>Basidiomycota</taxon>
        <taxon>Pucciniomycotina</taxon>
        <taxon>Microbotryomycetes</taxon>
        <taxon>Sporidiobolales</taxon>
        <taxon>Sporidiobolaceae</taxon>
        <taxon>Rhodotorula</taxon>
    </lineage>
</organism>
<evidence type="ECO:0000313" key="11">
    <source>
        <dbReference type="Proteomes" id="UP000016926"/>
    </source>
</evidence>
<dbReference type="Proteomes" id="UP000016926">
    <property type="component" value="Unassembled WGS sequence"/>
</dbReference>
<dbReference type="PIRSF" id="PIRSF037237">
    <property type="entry name" value="Peptidase_WD_repeats_DUG2"/>
    <property type="match status" value="1"/>
</dbReference>
<keyword evidence="5" id="KW-0677">Repeat</keyword>
<feature type="region of interest" description="Disordered" evidence="8">
    <location>
        <begin position="336"/>
        <end position="375"/>
    </location>
</feature>
<name>M7WZ31_RHOT1</name>
<dbReference type="InterPro" id="IPR001261">
    <property type="entry name" value="ArgE/DapE_CS"/>
</dbReference>
<feature type="repeat" description="WD" evidence="7">
    <location>
        <begin position="167"/>
        <end position="208"/>
    </location>
</feature>
<dbReference type="Pfam" id="PF00400">
    <property type="entry name" value="WD40"/>
    <property type="match status" value="3"/>
</dbReference>
<dbReference type="eggNOG" id="KOG2276">
    <property type="taxonomic scope" value="Eukaryota"/>
</dbReference>
<dbReference type="PANTHER" id="PTHR43270">
    <property type="entry name" value="BETA-ALA-HIS DIPEPTIDASE"/>
    <property type="match status" value="1"/>
</dbReference>
<dbReference type="InterPro" id="IPR011650">
    <property type="entry name" value="Peptidase_M20_dimer"/>
</dbReference>
<dbReference type="AlphaFoldDB" id="M7WZ31"/>
<evidence type="ECO:0000256" key="4">
    <source>
        <dbReference type="ARBA" id="ARBA00022723"/>
    </source>
</evidence>
<dbReference type="RefSeq" id="XP_016274450.1">
    <property type="nucleotide sequence ID" value="XM_016421329.1"/>
</dbReference>
<dbReference type="Pfam" id="PF01546">
    <property type="entry name" value="Peptidase_M20"/>
    <property type="match status" value="1"/>
</dbReference>
<reference evidence="10 11" key="1">
    <citation type="journal article" date="2012" name="Nat. Commun.">
        <title>A multi-omic map of the lipid-producing yeast Rhodosporidium toruloides.</title>
        <authorList>
            <person name="Zhu Z."/>
            <person name="Zhang S."/>
            <person name="Liu H."/>
            <person name="Shen H."/>
            <person name="Lin X."/>
            <person name="Yang F."/>
            <person name="Zhou Y.J."/>
            <person name="Jin G."/>
            <person name="Ye M."/>
            <person name="Zou H."/>
            <person name="Zou H."/>
            <person name="Zhao Z.K."/>
        </authorList>
    </citation>
    <scope>NUCLEOTIDE SEQUENCE [LARGE SCALE GENOMIC DNA]</scope>
    <source>
        <strain evidence="10 11">NP11</strain>
    </source>
</reference>
<evidence type="ECO:0000256" key="6">
    <source>
        <dbReference type="ARBA" id="ARBA00022801"/>
    </source>
</evidence>
<dbReference type="PROSITE" id="PS00758">
    <property type="entry name" value="ARGE_DAPE_CPG2_1"/>
    <property type="match status" value="1"/>
</dbReference>
<dbReference type="SUPFAM" id="SSF53187">
    <property type="entry name" value="Zn-dependent exopeptidases"/>
    <property type="match status" value="1"/>
</dbReference>
<feature type="compositionally biased region" description="Low complexity" evidence="8">
    <location>
        <begin position="286"/>
        <end position="313"/>
    </location>
</feature>
<dbReference type="Pfam" id="PF07687">
    <property type="entry name" value="M20_dimer"/>
    <property type="match status" value="1"/>
</dbReference>
<dbReference type="InterPro" id="IPR036322">
    <property type="entry name" value="WD40_repeat_dom_sf"/>
</dbReference>
<feature type="region of interest" description="Disordered" evidence="8">
    <location>
        <begin position="268"/>
        <end position="313"/>
    </location>
</feature>
<dbReference type="GeneID" id="27371686"/>
<evidence type="ECO:0000256" key="8">
    <source>
        <dbReference type="SAM" id="MobiDB-lite"/>
    </source>
</evidence>
<dbReference type="Gene3D" id="3.30.70.360">
    <property type="match status" value="1"/>
</dbReference>
<dbReference type="InterPro" id="IPR015943">
    <property type="entry name" value="WD40/YVTN_repeat-like_dom_sf"/>
</dbReference>
<evidence type="ECO:0000256" key="1">
    <source>
        <dbReference type="ARBA" id="ARBA00006247"/>
    </source>
</evidence>
<dbReference type="PANTHER" id="PTHR43270:SF8">
    <property type="entry name" value="DI- AND TRIPEPTIDASE DUG2-RELATED"/>
    <property type="match status" value="1"/>
</dbReference>
<evidence type="ECO:0000256" key="2">
    <source>
        <dbReference type="ARBA" id="ARBA00022574"/>
    </source>
</evidence>
<sequence length="1076" mass="116115">MDPPKTPHEHIKQVANHPAAVPVDSASPHLDFSRPNQSLPPASALSATRPVDLTTPPSRHGEPRTVLASPALRASASSPTESSQSTTPPPVLLSTLSASDGESILCIAVEAGEADAGSGTTANGKEGKDGDRSRVRTDGGEGRVYGGSQGGDIHVWDLETLSLRARLTGHEGAVLALQVVPTHGWLISASGDGTVRVWDTRTLSLLYLIHPPHDNIGDILSIAWVAGDLLDDDEHAGHRRGREVPGTSGRRRGTARLYAGCQDTSIQWVDLPPAPHPSTANDSSASHRSPVQSPHHPHSHASSQSYFSSSPLSHSPPIYKAPNKFFDSISQADKNRARALGSRRGSGDSLNTLGKSLKDSRPATPNESGAGQGNGAGQAVELQFQAECITPFAHFGYVYCLLVGKSNDRSVLMSGSGDESVKLWRPTTSDLLPLATLSSTGEDCDAVLALATKDNTLFAGHQGGVVRVWDLDTLTCVRVLRPHEHDVLALSVLSSSLYAGCANGWIKQWDLRTFKLENAWESHRSIVLSSEVCGMGGGGWLLTGGNDASLKVRSTATRILVRFSALRRALIPSLRFDQIWDIRAEDTKDSATPAERGFQGELFHTLANFVAIKTIADDAHREDCRQGALYLKRALRGLGAETVILPGAPDKNPIVLSTFRANAPPRPNRFEAPRRKRVLFYGHYDVVPASAPDVWTNDPFTMAGKDGWLYGRGVSDNKGPVLAVAAAAAELRRRQEMEVDLVMLVEGEEETGSAGFQEAVRKNRDLIGDVDVILVSNSYWLGEDVPCLTFGLRGVIHASVKASPHQNKPRRPPLTLPSLQVESAISKPIHSGIEGGATSEPLNDLIRVIAGLTDADGRVRIPGFLDDVRKMSPNEQKLYEKIVERYKNLNDSAKLASHSAVSDPLKALINRWRQPALSVHNVEVPGPAQKSLIPNSASAAISIRIVPDQSLDDIVAKLKSHLEKSFRSLRTQNKLSVEINHVADWWLGDLDSPFVSAMADCISSQWKVDPLFIREGGSIPSLPFLEREFAADAIHFPMGTSTDSAHLPDERIRVLNLENGKAIVSAWFGNIASLDL</sequence>
<evidence type="ECO:0000256" key="5">
    <source>
        <dbReference type="ARBA" id="ARBA00022737"/>
    </source>
</evidence>
<feature type="domain" description="Peptidase M20 dimerisation" evidence="9">
    <location>
        <begin position="827"/>
        <end position="965"/>
    </location>
</feature>
<keyword evidence="6" id="KW-0378">Hydrolase</keyword>
<evidence type="ECO:0000313" key="10">
    <source>
        <dbReference type="EMBL" id="EMS23331.1"/>
    </source>
</evidence>
<feature type="compositionally biased region" description="Basic and acidic residues" evidence="8">
    <location>
        <begin position="1"/>
        <end position="12"/>
    </location>
</feature>
<protein>
    <submittedName>
        <fullName evidence="10">Beta-ala-his dipeptidase</fullName>
    </submittedName>
</protein>
<dbReference type="InterPro" id="IPR002933">
    <property type="entry name" value="Peptidase_M20"/>
</dbReference>
<dbReference type="SMART" id="SM00320">
    <property type="entry name" value="WD40"/>
    <property type="match status" value="7"/>
</dbReference>
<feature type="region of interest" description="Disordered" evidence="8">
    <location>
        <begin position="233"/>
        <end position="254"/>
    </location>
</feature>
<dbReference type="InterPro" id="IPR019775">
    <property type="entry name" value="WD40_repeat_CS"/>
</dbReference>
<feature type="compositionally biased region" description="Low complexity" evidence="8">
    <location>
        <begin position="338"/>
        <end position="350"/>
    </location>
</feature>
<dbReference type="InterPro" id="IPR020472">
    <property type="entry name" value="WD40_PAC1"/>
</dbReference>